<evidence type="ECO:0000313" key="11">
    <source>
        <dbReference type="Proteomes" id="UP000245728"/>
    </source>
</evidence>
<evidence type="ECO:0000256" key="7">
    <source>
        <dbReference type="ARBA" id="ARBA00023004"/>
    </source>
</evidence>
<dbReference type="InterPro" id="IPR005123">
    <property type="entry name" value="Oxoglu/Fe-dep_dioxygenase_dom"/>
</dbReference>
<dbReference type="Gene3D" id="2.60.120.590">
    <property type="entry name" value="Alpha-ketoglutarate-dependent dioxygenase AlkB-like"/>
    <property type="match status" value="1"/>
</dbReference>
<evidence type="ECO:0000256" key="1">
    <source>
        <dbReference type="ARBA" id="ARBA00001954"/>
    </source>
</evidence>
<evidence type="ECO:0000256" key="8">
    <source>
        <dbReference type="ARBA" id="ARBA00023204"/>
    </source>
</evidence>
<dbReference type="KEGG" id="salh:HMF8227_00453"/>
<evidence type="ECO:0000256" key="6">
    <source>
        <dbReference type="ARBA" id="ARBA00023002"/>
    </source>
</evidence>
<keyword evidence="2" id="KW-0479">Metal-binding</keyword>
<name>A0A2S2E019_9ALTE</name>
<evidence type="ECO:0000259" key="9">
    <source>
        <dbReference type="PROSITE" id="PS51471"/>
    </source>
</evidence>
<keyword evidence="3" id="KW-0227">DNA damage</keyword>
<dbReference type="GO" id="GO:0008168">
    <property type="term" value="F:methyltransferase activity"/>
    <property type="evidence" value="ECO:0007669"/>
    <property type="project" value="UniProtKB-KW"/>
</dbReference>
<dbReference type="FunFam" id="2.60.120.590:FF:000004">
    <property type="entry name" value="DNA oxidative demethylase ALKBH2"/>
    <property type="match status" value="1"/>
</dbReference>
<dbReference type="EMBL" id="CP029347">
    <property type="protein sequence ID" value="AWL10949.1"/>
    <property type="molecule type" value="Genomic_DNA"/>
</dbReference>
<dbReference type="AlphaFoldDB" id="A0A2S2E019"/>
<feature type="domain" description="Fe2OG dioxygenase" evidence="9">
    <location>
        <begin position="101"/>
        <end position="198"/>
    </location>
</feature>
<dbReference type="GO" id="GO:0032259">
    <property type="term" value="P:methylation"/>
    <property type="evidence" value="ECO:0007669"/>
    <property type="project" value="UniProtKB-KW"/>
</dbReference>
<dbReference type="InterPro" id="IPR027450">
    <property type="entry name" value="AlkB-like"/>
</dbReference>
<keyword evidence="5" id="KW-0223">Dioxygenase</keyword>
<dbReference type="SUPFAM" id="SSF51197">
    <property type="entry name" value="Clavaminate synthase-like"/>
    <property type="match status" value="1"/>
</dbReference>
<evidence type="ECO:0000313" key="10">
    <source>
        <dbReference type="EMBL" id="AWL10949.1"/>
    </source>
</evidence>
<dbReference type="GO" id="GO:0016787">
    <property type="term" value="F:hydrolase activity"/>
    <property type="evidence" value="ECO:0007669"/>
    <property type="project" value="UniProtKB-ARBA"/>
</dbReference>
<dbReference type="GO" id="GO:0046872">
    <property type="term" value="F:metal ion binding"/>
    <property type="evidence" value="ECO:0007669"/>
    <property type="project" value="UniProtKB-KW"/>
</dbReference>
<gene>
    <name evidence="10" type="ORF">HMF8227_00453</name>
</gene>
<dbReference type="EC" id="1.14.11.-" evidence="10"/>
<protein>
    <submittedName>
        <fullName evidence="10">DNA oxidative demethylase ALKBH2</fullName>
        <ecNumber evidence="10">1.14.11.-</ecNumber>
    </submittedName>
</protein>
<keyword evidence="7" id="KW-0408">Iron</keyword>
<dbReference type="GO" id="GO:0006307">
    <property type="term" value="P:DNA alkylation repair"/>
    <property type="evidence" value="ECO:0007669"/>
    <property type="project" value="InterPro"/>
</dbReference>
<dbReference type="OrthoDB" id="190276at2"/>
<accession>A0A2S2E019</accession>
<evidence type="ECO:0000256" key="5">
    <source>
        <dbReference type="ARBA" id="ARBA00022964"/>
    </source>
</evidence>
<dbReference type="PROSITE" id="PS51471">
    <property type="entry name" value="FE2OG_OXY"/>
    <property type="match status" value="1"/>
</dbReference>
<dbReference type="PANTHER" id="PTHR31212">
    <property type="entry name" value="ALPHA-KETOGLUTARATE-DEPENDENT DIOXYGENASE ALKB HOMOLOG 3"/>
    <property type="match status" value="1"/>
</dbReference>
<evidence type="ECO:0000256" key="2">
    <source>
        <dbReference type="ARBA" id="ARBA00022723"/>
    </source>
</evidence>
<dbReference type="GO" id="GO:0032451">
    <property type="term" value="F:demethylase activity"/>
    <property type="evidence" value="ECO:0007669"/>
    <property type="project" value="UniProtKB-ARBA"/>
</dbReference>
<keyword evidence="10" id="KW-0808">Transferase</keyword>
<dbReference type="GO" id="GO:0051213">
    <property type="term" value="F:dioxygenase activity"/>
    <property type="evidence" value="ECO:0007669"/>
    <property type="project" value="UniProtKB-KW"/>
</dbReference>
<dbReference type="PANTHER" id="PTHR31212:SF4">
    <property type="entry name" value="ALPHA-KETOGLUTARATE-DEPENDENT DIOXYGENASE ALKB HOMOLOG 3"/>
    <property type="match status" value="1"/>
</dbReference>
<keyword evidence="10" id="KW-0489">Methyltransferase</keyword>
<dbReference type="Proteomes" id="UP000245728">
    <property type="component" value="Chromosome"/>
</dbReference>
<dbReference type="Pfam" id="PF13532">
    <property type="entry name" value="2OG-FeII_Oxy_2"/>
    <property type="match status" value="1"/>
</dbReference>
<reference evidence="10 11" key="1">
    <citation type="submission" date="2018-05" db="EMBL/GenBank/DDBJ databases">
        <title>Salinimonas sp. HMF8227 Genome sequencing and assembly.</title>
        <authorList>
            <person name="Kang H."/>
            <person name="Kang J."/>
            <person name="Cha I."/>
            <person name="Kim H."/>
            <person name="Joh K."/>
        </authorList>
    </citation>
    <scope>NUCLEOTIDE SEQUENCE [LARGE SCALE GENOMIC DNA]</scope>
    <source>
        <strain evidence="10 11">HMF8227</strain>
    </source>
</reference>
<keyword evidence="4" id="KW-0460">Magnesium</keyword>
<dbReference type="RefSeq" id="WP_109338626.1">
    <property type="nucleotide sequence ID" value="NZ_CP029347.1"/>
</dbReference>
<dbReference type="GO" id="GO:0016705">
    <property type="term" value="F:oxidoreductase activity, acting on paired donors, with incorporation or reduction of molecular oxygen"/>
    <property type="evidence" value="ECO:0007669"/>
    <property type="project" value="UniProtKB-ARBA"/>
</dbReference>
<dbReference type="InterPro" id="IPR032854">
    <property type="entry name" value="ALKBH3"/>
</dbReference>
<keyword evidence="8" id="KW-0234">DNA repair</keyword>
<sequence length="201" mass="23072">MQASLFGPEPVELPDATLDYFPEAYDRAQADELLAQLMTQLHWRQDRICLYGKKVNIPRLQAWYGDSSANYRYSGLTMQPRPWLPVLEAIKLRCERLADCRFNSVLANLYRDGNDAMGWHSDDEPELGSRPVIASVSFGAERGFDLRHKKTGQKVRLPLAHGSVLIMRGDTQKCWQHGMARTKKITSPRVNLTFRWIHSVE</sequence>
<evidence type="ECO:0000256" key="4">
    <source>
        <dbReference type="ARBA" id="ARBA00022842"/>
    </source>
</evidence>
<evidence type="ECO:0000256" key="3">
    <source>
        <dbReference type="ARBA" id="ARBA00022763"/>
    </source>
</evidence>
<comment type="cofactor">
    <cofactor evidence="1">
        <name>Fe(2+)</name>
        <dbReference type="ChEBI" id="CHEBI:29033"/>
    </cofactor>
</comment>
<keyword evidence="11" id="KW-1185">Reference proteome</keyword>
<proteinExistence type="predicted"/>
<dbReference type="GO" id="GO:0140097">
    <property type="term" value="F:catalytic activity, acting on DNA"/>
    <property type="evidence" value="ECO:0007669"/>
    <property type="project" value="UniProtKB-ARBA"/>
</dbReference>
<keyword evidence="6 10" id="KW-0560">Oxidoreductase</keyword>
<organism evidence="10 11">
    <name type="scientific">Saliniradius amylolyticus</name>
    <dbReference type="NCBI Taxonomy" id="2183582"/>
    <lineage>
        <taxon>Bacteria</taxon>
        <taxon>Pseudomonadati</taxon>
        <taxon>Pseudomonadota</taxon>
        <taxon>Gammaproteobacteria</taxon>
        <taxon>Alteromonadales</taxon>
        <taxon>Alteromonadaceae</taxon>
        <taxon>Saliniradius</taxon>
    </lineage>
</organism>
<dbReference type="InterPro" id="IPR037151">
    <property type="entry name" value="AlkB-like_sf"/>
</dbReference>